<accession>A0ACC0U988</accession>
<comment type="caution">
    <text evidence="1">The sequence shown here is derived from an EMBL/GenBank/DDBJ whole genome shotgun (WGS) entry which is preliminary data.</text>
</comment>
<dbReference type="EMBL" id="JAGFNK010000113">
    <property type="protein sequence ID" value="KAI9507744.1"/>
    <property type="molecule type" value="Genomic_DNA"/>
</dbReference>
<sequence length="569" mass="62937">MVARRWLARSPFVVRIPNANVYRFGDPDGARPVLTAVDWTVREGESWAVVGSGVGEKTALLEALLGNMRISPPPPGGPLPSLSLKPRPINDAVFLVSFAQRPRASVGAFYDYTARYGAVRDEDRVTLRQSMFPEASDRDSIMPFIVDSSCHQRQDMSSKVEERARRFDELTDKLGLKHLLDLPLVTLSNGQTRRARIVKALIEQPDILLLDEPLTGLDFKTRPALLSLLHSFHASNNPRVIMGLRLQDPIPEWITHMALVHDGQVETGERTSMLEKLNSHNRGAVLTAGAARTRSSSPNTVILVDMQNVNVRYHERHVLRDINWSIRAGDRWHLQGANGSGKTTLLSVLTGDHPQSYTQRAPKAALMLFGAPRRTHATPHLRARIGVVSPELYNAWPRGRDMTVWEAVATGFDGGFVPLGPRGLGVGLQGELSESERTWRADRVWEVIRGLGPHTWGGAEQGAEVDAGEVESVKGFAERPFAALPAGVQSIVLLMRALVGRPSLVLLDEVWSGMDDRMIQAARAYLRGDGLRKEQAVVVVSHWEDEVPWGIEDGVKTFRLEEGEGTVLE</sequence>
<protein>
    <submittedName>
        <fullName evidence="1">P-loop containing nucleoside triphosphate hydrolase protein</fullName>
    </submittedName>
</protein>
<dbReference type="Proteomes" id="UP001207468">
    <property type="component" value="Unassembled WGS sequence"/>
</dbReference>
<proteinExistence type="predicted"/>
<organism evidence="1 2">
    <name type="scientific">Russula earlei</name>
    <dbReference type="NCBI Taxonomy" id="71964"/>
    <lineage>
        <taxon>Eukaryota</taxon>
        <taxon>Fungi</taxon>
        <taxon>Dikarya</taxon>
        <taxon>Basidiomycota</taxon>
        <taxon>Agaricomycotina</taxon>
        <taxon>Agaricomycetes</taxon>
        <taxon>Russulales</taxon>
        <taxon>Russulaceae</taxon>
        <taxon>Russula</taxon>
    </lineage>
</organism>
<evidence type="ECO:0000313" key="2">
    <source>
        <dbReference type="Proteomes" id="UP001207468"/>
    </source>
</evidence>
<gene>
    <name evidence="1" type="ORF">F5148DRAFT_980941</name>
</gene>
<keyword evidence="2" id="KW-1185">Reference proteome</keyword>
<name>A0ACC0U988_9AGAM</name>
<keyword evidence="1" id="KW-0378">Hydrolase</keyword>
<evidence type="ECO:0000313" key="1">
    <source>
        <dbReference type="EMBL" id="KAI9507744.1"/>
    </source>
</evidence>
<reference evidence="1" key="1">
    <citation type="submission" date="2021-03" db="EMBL/GenBank/DDBJ databases">
        <title>Evolutionary priming and transition to the ectomycorrhizal habit in an iconic lineage of mushroom-forming fungi: is preadaptation a requirement?</title>
        <authorList>
            <consortium name="DOE Joint Genome Institute"/>
            <person name="Looney B.P."/>
            <person name="Miyauchi S."/>
            <person name="Morin E."/>
            <person name="Drula E."/>
            <person name="Courty P.E."/>
            <person name="Chicoki N."/>
            <person name="Fauchery L."/>
            <person name="Kohler A."/>
            <person name="Kuo A."/>
            <person name="LaButti K."/>
            <person name="Pangilinan J."/>
            <person name="Lipzen A."/>
            <person name="Riley R."/>
            <person name="Andreopoulos W."/>
            <person name="He G."/>
            <person name="Johnson J."/>
            <person name="Barry K.W."/>
            <person name="Grigoriev I.V."/>
            <person name="Nagy L."/>
            <person name="Hibbett D."/>
            <person name="Henrissat B."/>
            <person name="Matheny P.B."/>
            <person name="Labbe J."/>
            <person name="Martin A.F."/>
        </authorList>
    </citation>
    <scope>NUCLEOTIDE SEQUENCE</scope>
    <source>
        <strain evidence="1">BPL698</strain>
    </source>
</reference>